<protein>
    <recommendedName>
        <fullName evidence="1">Streptomycin biosynthesis protein StrF domain-containing protein</fullName>
    </recommendedName>
</protein>
<dbReference type="Pfam" id="PF13712">
    <property type="entry name" value="Glyco_tranf_2_5"/>
    <property type="match status" value="1"/>
</dbReference>
<name>A0A074L295_9BACT</name>
<keyword evidence="3" id="KW-1185">Reference proteome</keyword>
<evidence type="ECO:0000313" key="3">
    <source>
        <dbReference type="Proteomes" id="UP000027821"/>
    </source>
</evidence>
<dbReference type="RefSeq" id="WP_035069991.1">
    <property type="nucleotide sequence ID" value="NZ_JMIH01000013.1"/>
</dbReference>
<accession>A0A074L295</accession>
<sequence>MISIIICSVSSENLKKVTESIDNTVGIRNEIIAINNNHNPRGITAVYNEGVRKANYDYLCFVHEDVIFKSVDWGQKCINILQDQSIGIVGIAGGGYKSLAPSGWDCQELQNPYKTSHYMVQGYKYQNKSDYLVNNNPTGEKLNEVVAVDGVWFCTRKEVAVKYPFDEKLLKGFHGYDIDFSLSVIQEYKIVVTFEILIKHLSEGNFDKEWLNAILTVHSKWNAHLPKYLPQINTAEIFKAEKVAFKNIIDKMIAYKYSKKVILQMILNSYASPYMSLKLFSKIYFYYLKKILNIKINNKKLFYQIL</sequence>
<dbReference type="STRING" id="1048983.EL17_01745"/>
<dbReference type="eggNOG" id="COG1216">
    <property type="taxonomic scope" value="Bacteria"/>
</dbReference>
<dbReference type="OrthoDB" id="7851643at2"/>
<evidence type="ECO:0000313" key="2">
    <source>
        <dbReference type="EMBL" id="KEO75289.1"/>
    </source>
</evidence>
<dbReference type="Gene3D" id="3.90.550.10">
    <property type="entry name" value="Spore Coat Polysaccharide Biosynthesis Protein SpsA, Chain A"/>
    <property type="match status" value="1"/>
</dbReference>
<reference evidence="2 3" key="1">
    <citation type="submission" date="2014-04" db="EMBL/GenBank/DDBJ databases">
        <title>Characterization and application of a salt tolerant electro-active bacterium.</title>
        <authorList>
            <person name="Yang L."/>
            <person name="Wei S."/>
            <person name="Tay Q.X.M."/>
        </authorList>
    </citation>
    <scope>NUCLEOTIDE SEQUENCE [LARGE SCALE GENOMIC DNA]</scope>
    <source>
        <strain evidence="2 3">LY1</strain>
    </source>
</reference>
<evidence type="ECO:0000259" key="1">
    <source>
        <dbReference type="Pfam" id="PF13712"/>
    </source>
</evidence>
<dbReference type="EMBL" id="JMIH01000013">
    <property type="protein sequence ID" value="KEO75289.1"/>
    <property type="molecule type" value="Genomic_DNA"/>
</dbReference>
<dbReference type="AlphaFoldDB" id="A0A074L295"/>
<dbReference type="InterPro" id="IPR029044">
    <property type="entry name" value="Nucleotide-diphossugar_trans"/>
</dbReference>
<dbReference type="InterPro" id="IPR059123">
    <property type="entry name" value="StrF_dom"/>
</dbReference>
<dbReference type="SUPFAM" id="SSF53448">
    <property type="entry name" value="Nucleotide-diphospho-sugar transferases"/>
    <property type="match status" value="1"/>
</dbReference>
<feature type="domain" description="Streptomycin biosynthesis protein StrF" evidence="1">
    <location>
        <begin position="4"/>
        <end position="210"/>
    </location>
</feature>
<organism evidence="2 3">
    <name type="scientific">Anditalea andensis</name>
    <dbReference type="NCBI Taxonomy" id="1048983"/>
    <lineage>
        <taxon>Bacteria</taxon>
        <taxon>Pseudomonadati</taxon>
        <taxon>Bacteroidota</taxon>
        <taxon>Cytophagia</taxon>
        <taxon>Cytophagales</taxon>
        <taxon>Cytophagaceae</taxon>
        <taxon>Anditalea</taxon>
    </lineage>
</organism>
<dbReference type="Proteomes" id="UP000027821">
    <property type="component" value="Unassembled WGS sequence"/>
</dbReference>
<gene>
    <name evidence="2" type="ORF">EL17_01745</name>
</gene>
<comment type="caution">
    <text evidence="2">The sequence shown here is derived from an EMBL/GenBank/DDBJ whole genome shotgun (WGS) entry which is preliminary data.</text>
</comment>
<proteinExistence type="predicted"/>